<gene>
    <name evidence="3" type="ORF">Ari01nite_93340</name>
</gene>
<sequence>MILLPETRNSGAGPVGAGVVVAVGDGLALVGLAVGVLTEPVHMVPLSENDAGTGFAPLHAPPNPIEVDAPVPSDPFQRMLAAETRAPDCVQVALQPWVTRWLAFGKSNARVQLDIASPRLVIATLAVNPLVHWLCTVYVTEQPDAAAEAGRVAVAKPPSTSTPAAPAASSA</sequence>
<accession>A0A919KAR4</accession>
<evidence type="ECO:0000256" key="2">
    <source>
        <dbReference type="SAM" id="Phobius"/>
    </source>
</evidence>
<proteinExistence type="predicted"/>
<evidence type="ECO:0000256" key="1">
    <source>
        <dbReference type="SAM" id="MobiDB-lite"/>
    </source>
</evidence>
<keyword evidence="2" id="KW-0472">Membrane</keyword>
<organism evidence="3 4">
    <name type="scientific">Paractinoplanes rishiriensis</name>
    <dbReference type="NCBI Taxonomy" id="1050105"/>
    <lineage>
        <taxon>Bacteria</taxon>
        <taxon>Bacillati</taxon>
        <taxon>Actinomycetota</taxon>
        <taxon>Actinomycetes</taxon>
        <taxon>Micromonosporales</taxon>
        <taxon>Micromonosporaceae</taxon>
        <taxon>Paractinoplanes</taxon>
    </lineage>
</organism>
<evidence type="ECO:0000313" key="4">
    <source>
        <dbReference type="Proteomes" id="UP000636960"/>
    </source>
</evidence>
<keyword evidence="4" id="KW-1185">Reference proteome</keyword>
<dbReference type="EMBL" id="BOMV01000113">
    <property type="protein sequence ID" value="GIF01870.1"/>
    <property type="molecule type" value="Genomic_DNA"/>
</dbReference>
<comment type="caution">
    <text evidence="3">The sequence shown here is derived from an EMBL/GenBank/DDBJ whole genome shotgun (WGS) entry which is preliminary data.</text>
</comment>
<evidence type="ECO:0000313" key="3">
    <source>
        <dbReference type="EMBL" id="GIF01870.1"/>
    </source>
</evidence>
<protein>
    <submittedName>
        <fullName evidence="3">Uncharacterized protein</fullName>
    </submittedName>
</protein>
<keyword evidence="2" id="KW-0812">Transmembrane</keyword>
<reference evidence="3" key="1">
    <citation type="submission" date="2021-01" db="EMBL/GenBank/DDBJ databases">
        <title>Whole genome shotgun sequence of Actinoplanes rishiriensis NBRC 108556.</title>
        <authorList>
            <person name="Komaki H."/>
            <person name="Tamura T."/>
        </authorList>
    </citation>
    <scope>NUCLEOTIDE SEQUENCE</scope>
    <source>
        <strain evidence="3">NBRC 108556</strain>
    </source>
</reference>
<keyword evidence="2" id="KW-1133">Transmembrane helix</keyword>
<feature type="region of interest" description="Disordered" evidence="1">
    <location>
        <begin position="149"/>
        <end position="171"/>
    </location>
</feature>
<dbReference type="AlphaFoldDB" id="A0A919KAR4"/>
<name>A0A919KAR4_9ACTN</name>
<feature type="transmembrane region" description="Helical" evidence="2">
    <location>
        <begin position="15"/>
        <end position="37"/>
    </location>
</feature>
<dbReference type="Proteomes" id="UP000636960">
    <property type="component" value="Unassembled WGS sequence"/>
</dbReference>